<feature type="active site" description="Nucleophile" evidence="8 9">
    <location>
        <position position="52"/>
    </location>
</feature>
<protein>
    <recommendedName>
        <fullName evidence="3 8">Glutamyl-tRNA reductase</fullName>
        <shortName evidence="8">GluTR</shortName>
        <ecNumber evidence="3 8">1.2.1.70</ecNumber>
    </recommendedName>
</protein>
<dbReference type="SUPFAM" id="SSF51735">
    <property type="entry name" value="NAD(P)-binding Rossmann-fold domains"/>
    <property type="match status" value="1"/>
</dbReference>
<dbReference type="Gene3D" id="3.40.50.720">
    <property type="entry name" value="NAD(P)-binding Rossmann-like Domain"/>
    <property type="match status" value="1"/>
</dbReference>
<comment type="caution">
    <text evidence="8">Lacks conserved residue(s) required for the propagation of feature annotation.</text>
</comment>
<dbReference type="Pfam" id="PF01488">
    <property type="entry name" value="Shikimate_DH"/>
    <property type="match status" value="1"/>
</dbReference>
<evidence type="ECO:0000259" key="15">
    <source>
        <dbReference type="Pfam" id="PF05201"/>
    </source>
</evidence>
<keyword evidence="17" id="KW-1185">Reference proteome</keyword>
<feature type="binding site" evidence="8 10">
    <location>
        <position position="121"/>
    </location>
    <ligand>
        <name>substrate</name>
    </ligand>
</feature>
<dbReference type="RefSeq" id="WP_013409444.1">
    <property type="nucleotide sequence ID" value="NC_014655.1"/>
</dbReference>
<keyword evidence="4 8" id="KW-0521">NADP</keyword>
<dbReference type="HAMAP" id="MF_00087">
    <property type="entry name" value="Glu_tRNA_reductase"/>
    <property type="match status" value="1"/>
</dbReference>
<reference key="1">
    <citation type="submission" date="2010-11" db="EMBL/GenBank/DDBJ databases">
        <title>The complete genome of Leadbetterella byssophila DSM 17132.</title>
        <authorList>
            <consortium name="US DOE Joint Genome Institute (JGI-PGF)"/>
            <person name="Lucas S."/>
            <person name="Copeland A."/>
            <person name="Lapidus A."/>
            <person name="Glavina del Rio T."/>
            <person name="Dalin E."/>
            <person name="Tice H."/>
            <person name="Bruce D."/>
            <person name="Goodwin L."/>
            <person name="Pitluck S."/>
            <person name="Kyrpides N."/>
            <person name="Mavromatis K."/>
            <person name="Ivanova N."/>
            <person name="Teshima H."/>
            <person name="Brettin T."/>
            <person name="Detter J.C."/>
            <person name="Han C."/>
            <person name="Tapia R."/>
            <person name="Land M."/>
            <person name="Hauser L."/>
            <person name="Markowitz V."/>
            <person name="Cheng J.-F."/>
            <person name="Hugenholtz P."/>
            <person name="Woyke T."/>
            <person name="Wu D."/>
            <person name="Tindall B."/>
            <person name="Pomrenke H.G."/>
            <person name="Brambilla E."/>
            <person name="Klenk H.-P."/>
            <person name="Eisen J.A."/>
        </authorList>
    </citation>
    <scope>NUCLEOTIDE SEQUENCE [LARGE SCALE GENOMIC DNA]</scope>
    <source>
        <strain>DSM 17132</strain>
    </source>
</reference>
<evidence type="ECO:0000256" key="5">
    <source>
        <dbReference type="ARBA" id="ARBA00023002"/>
    </source>
</evidence>
<dbReference type="GO" id="GO:0019353">
    <property type="term" value="P:protoporphyrinogen IX biosynthetic process from glutamate"/>
    <property type="evidence" value="ECO:0007669"/>
    <property type="project" value="TreeGrafter"/>
</dbReference>
<dbReference type="PANTHER" id="PTHR43013">
    <property type="entry name" value="GLUTAMYL-TRNA REDUCTASE"/>
    <property type="match status" value="1"/>
</dbReference>
<dbReference type="InterPro" id="IPR036343">
    <property type="entry name" value="GluRdtase_N_sf"/>
</dbReference>
<dbReference type="EMBL" id="CP002305">
    <property type="protein sequence ID" value="ADQ18412.1"/>
    <property type="molecule type" value="Genomic_DNA"/>
</dbReference>
<evidence type="ECO:0000256" key="10">
    <source>
        <dbReference type="PIRSR" id="PIRSR000445-2"/>
    </source>
</evidence>
<evidence type="ECO:0000259" key="13">
    <source>
        <dbReference type="Pfam" id="PF00745"/>
    </source>
</evidence>
<feature type="binding site" evidence="8 10">
    <location>
        <begin position="51"/>
        <end position="54"/>
    </location>
    <ligand>
        <name>substrate</name>
    </ligand>
</feature>
<dbReference type="Pfam" id="PF00745">
    <property type="entry name" value="GlutR_dimer"/>
    <property type="match status" value="1"/>
</dbReference>
<dbReference type="OrthoDB" id="110209at2"/>
<evidence type="ECO:0000256" key="8">
    <source>
        <dbReference type="HAMAP-Rule" id="MF_00087"/>
    </source>
</evidence>
<evidence type="ECO:0000256" key="6">
    <source>
        <dbReference type="ARBA" id="ARBA00023244"/>
    </source>
</evidence>
<dbReference type="InterPro" id="IPR000343">
    <property type="entry name" value="4pyrrol_synth_GluRdtase"/>
</dbReference>
<dbReference type="SUPFAM" id="SSF69742">
    <property type="entry name" value="Glutamyl tRNA-reductase catalytic, N-terminal domain"/>
    <property type="match status" value="1"/>
</dbReference>
<dbReference type="InterPro" id="IPR036291">
    <property type="entry name" value="NAD(P)-bd_dom_sf"/>
</dbReference>
<evidence type="ECO:0000256" key="4">
    <source>
        <dbReference type="ARBA" id="ARBA00022857"/>
    </source>
</evidence>
<feature type="binding site" evidence="8 10">
    <location>
        <begin position="115"/>
        <end position="117"/>
    </location>
    <ligand>
        <name>substrate</name>
    </ligand>
</feature>
<evidence type="ECO:0000313" key="16">
    <source>
        <dbReference type="EMBL" id="ADQ18412.1"/>
    </source>
</evidence>
<feature type="domain" description="Quinate/shikimate 5-dehydrogenase/glutamyl-tRNA reductase" evidence="14">
    <location>
        <begin position="173"/>
        <end position="302"/>
    </location>
</feature>
<dbReference type="KEGG" id="lby:Lbys_2750"/>
<evidence type="ECO:0000256" key="1">
    <source>
        <dbReference type="ARBA" id="ARBA00005059"/>
    </source>
</evidence>
<dbReference type="Gene3D" id="3.30.460.30">
    <property type="entry name" value="Glutamyl-tRNA reductase, N-terminal domain"/>
    <property type="match status" value="1"/>
</dbReference>
<feature type="binding site" evidence="8 10">
    <location>
        <position position="110"/>
    </location>
    <ligand>
        <name>substrate</name>
    </ligand>
</feature>
<keyword evidence="5 8" id="KW-0560">Oxidoreductase</keyword>
<evidence type="ECO:0000313" key="17">
    <source>
        <dbReference type="Proteomes" id="UP000007435"/>
    </source>
</evidence>
<dbReference type="FunFam" id="3.30.460.30:FF:000001">
    <property type="entry name" value="Glutamyl-tRNA reductase"/>
    <property type="match status" value="1"/>
</dbReference>
<evidence type="ECO:0000256" key="2">
    <source>
        <dbReference type="ARBA" id="ARBA00005916"/>
    </source>
</evidence>
<comment type="function">
    <text evidence="8">Catalyzes the NADPH-dependent reduction of glutamyl-tRNA(Glu) to glutamate 1-semialdehyde (GSA).</text>
</comment>
<dbReference type="GO" id="GO:0008883">
    <property type="term" value="F:glutamyl-tRNA reductase activity"/>
    <property type="evidence" value="ECO:0007669"/>
    <property type="project" value="UniProtKB-UniRule"/>
</dbReference>
<dbReference type="NCBIfam" id="TIGR01035">
    <property type="entry name" value="hemA"/>
    <property type="match status" value="1"/>
</dbReference>
<comment type="catalytic activity">
    <reaction evidence="7 8 12">
        <text>(S)-4-amino-5-oxopentanoate + tRNA(Glu) + NADP(+) = L-glutamyl-tRNA(Glu) + NADPH + H(+)</text>
        <dbReference type="Rhea" id="RHEA:12344"/>
        <dbReference type="Rhea" id="RHEA-COMP:9663"/>
        <dbReference type="Rhea" id="RHEA-COMP:9680"/>
        <dbReference type="ChEBI" id="CHEBI:15378"/>
        <dbReference type="ChEBI" id="CHEBI:57501"/>
        <dbReference type="ChEBI" id="CHEBI:57783"/>
        <dbReference type="ChEBI" id="CHEBI:58349"/>
        <dbReference type="ChEBI" id="CHEBI:78442"/>
        <dbReference type="ChEBI" id="CHEBI:78520"/>
        <dbReference type="EC" id="1.2.1.70"/>
    </reaction>
</comment>
<evidence type="ECO:0000256" key="7">
    <source>
        <dbReference type="ARBA" id="ARBA00047464"/>
    </source>
</evidence>
<dbReference type="UniPathway" id="UPA00251">
    <property type="reaction ID" value="UER00316"/>
</dbReference>
<accession>E4RQW9</accession>
<organism evidence="16 17">
    <name type="scientific">Leadbetterella byssophila (strain DSM 17132 / JCM 16389 / KACC 11308 / NBRC 106382 / 4M15)</name>
    <dbReference type="NCBI Taxonomy" id="649349"/>
    <lineage>
        <taxon>Bacteria</taxon>
        <taxon>Pseudomonadati</taxon>
        <taxon>Bacteroidota</taxon>
        <taxon>Cytophagia</taxon>
        <taxon>Cytophagales</taxon>
        <taxon>Leadbetterellaceae</taxon>
        <taxon>Leadbetterella</taxon>
    </lineage>
</organism>
<proteinExistence type="inferred from homology"/>
<dbReference type="PIRSF" id="PIRSF000445">
    <property type="entry name" value="4pyrrol_synth_GluRdtase"/>
    <property type="match status" value="1"/>
</dbReference>
<dbReference type="Pfam" id="PF05201">
    <property type="entry name" value="GlutR_N"/>
    <property type="match status" value="1"/>
</dbReference>
<reference evidence="16 17" key="2">
    <citation type="journal article" date="2011" name="Stand. Genomic Sci.">
        <title>Complete genome sequence of Leadbetterella byssophila type strain (4M15).</title>
        <authorList>
            <person name="Abt B."/>
            <person name="Teshima H."/>
            <person name="Lucas S."/>
            <person name="Lapidus A."/>
            <person name="Del Rio T.G."/>
            <person name="Nolan M."/>
            <person name="Tice H."/>
            <person name="Cheng J.F."/>
            <person name="Pitluck S."/>
            <person name="Liolios K."/>
            <person name="Pagani I."/>
            <person name="Ivanova N."/>
            <person name="Mavromatis K."/>
            <person name="Pati A."/>
            <person name="Tapia R."/>
            <person name="Han C."/>
            <person name="Goodwin L."/>
            <person name="Chen A."/>
            <person name="Palaniappan K."/>
            <person name="Land M."/>
            <person name="Hauser L."/>
            <person name="Chang Y.J."/>
            <person name="Jeffries C.D."/>
            <person name="Rohde M."/>
            <person name="Goker M."/>
            <person name="Tindall B.J."/>
            <person name="Detter J.C."/>
            <person name="Woyke T."/>
            <person name="Bristow J."/>
            <person name="Eisen J.A."/>
            <person name="Markowitz V."/>
            <person name="Hugenholtz P."/>
            <person name="Klenk H.P."/>
            <person name="Kyrpides N.C."/>
        </authorList>
    </citation>
    <scope>NUCLEOTIDE SEQUENCE [LARGE SCALE GENOMIC DNA]</scope>
    <source>
        <strain evidence="17">DSM 17132 / JCM 16389 / KACC 11308 / NBRC 106382 / 4M15</strain>
    </source>
</reference>
<evidence type="ECO:0000256" key="11">
    <source>
        <dbReference type="PIRSR" id="PIRSR000445-3"/>
    </source>
</evidence>
<gene>
    <name evidence="8" type="primary">hemA</name>
    <name evidence="16" type="ordered locus">Lbys_2750</name>
</gene>
<feature type="binding site" evidence="8 11">
    <location>
        <begin position="190"/>
        <end position="195"/>
    </location>
    <ligand>
        <name>NADP(+)</name>
        <dbReference type="ChEBI" id="CHEBI:58349"/>
    </ligand>
</feature>
<dbReference type="GO" id="GO:0050661">
    <property type="term" value="F:NADP binding"/>
    <property type="evidence" value="ECO:0007669"/>
    <property type="project" value="InterPro"/>
</dbReference>
<keyword evidence="6 8" id="KW-0627">Porphyrin biosynthesis</keyword>
<sequence>MSERLQSLSLSYKKAPFEIREKLTLSEGEIKDLYIKFKDVLGIKESLIISTCNRTEVYFRSADDISADLIRLLASVKAIDSSELEGYFEVNTEERAALTYLFEVALGLHSQVVGDQQIINQVKQAYQWAADMDMTGTYLHRVMHTIFFANKRVVQETEFHDGAASTSYATIDLMQSILPAMAHPRILVLGLGEMGEDVAKTLFEKDIKNVTLCNRSKEKAEALAELYQYDYMSYFDLINRISEFDIIISSLRLMQPIITKSVLSKRQSITYCFDLSIPHSIHPEVAELPGVVFYGLDEIQQITDESIDKRLAAVPAVKGIIEELVEDIDTWSKELQLSPTIHKLKNALEQIRQEEMAKHLKGLTEEEAKKVEKITSGMMQKIIKMPVLQLKAACKRGEAEELIDFITDLFDLEKTSIKA</sequence>
<comment type="subunit">
    <text evidence="8">Homodimer.</text>
</comment>
<feature type="domain" description="Tetrapyrrole biosynthesis glutamyl-tRNA reductase dimerisation" evidence="13">
    <location>
        <begin position="317"/>
        <end position="412"/>
    </location>
</feature>
<dbReference type="InterPro" id="IPR015896">
    <property type="entry name" value="4pyrrol_synth_GluRdtase_dimer"/>
</dbReference>
<feature type="domain" description="Glutamyl-tRNA reductase N-terminal" evidence="15">
    <location>
        <begin position="9"/>
        <end position="157"/>
    </location>
</feature>
<dbReference type="PANTHER" id="PTHR43013:SF1">
    <property type="entry name" value="GLUTAMYL-TRNA REDUCTASE"/>
    <property type="match status" value="1"/>
</dbReference>
<evidence type="ECO:0000256" key="3">
    <source>
        <dbReference type="ARBA" id="ARBA00012970"/>
    </source>
</evidence>
<name>E4RQW9_LEAB4</name>
<dbReference type="InterPro" id="IPR036453">
    <property type="entry name" value="GluRdtase_dimer_dom_sf"/>
</dbReference>
<dbReference type="InterPro" id="IPR015895">
    <property type="entry name" value="4pyrrol_synth_GluRdtase_N"/>
</dbReference>
<evidence type="ECO:0000259" key="14">
    <source>
        <dbReference type="Pfam" id="PF01488"/>
    </source>
</evidence>
<dbReference type="HOGENOM" id="CLU_035113_2_2_10"/>
<comment type="similarity">
    <text evidence="2 8 12">Belongs to the glutamyl-tRNA reductase family.</text>
</comment>
<evidence type="ECO:0000256" key="9">
    <source>
        <dbReference type="PIRSR" id="PIRSR000445-1"/>
    </source>
</evidence>
<dbReference type="STRING" id="649349.Lbys_2750"/>
<dbReference type="eggNOG" id="COG0373">
    <property type="taxonomic scope" value="Bacteria"/>
</dbReference>
<dbReference type="EC" id="1.2.1.70" evidence="3 8"/>
<dbReference type="SUPFAM" id="SSF69075">
    <property type="entry name" value="Glutamyl tRNA-reductase dimerization domain"/>
    <property type="match status" value="1"/>
</dbReference>
<comment type="miscellaneous">
    <text evidence="8">During catalysis, the active site Cys acts as a nucleophile attacking the alpha-carbonyl group of tRNA-bound glutamate with the formation of a thioester intermediate between enzyme and glutamate, and the concomitant release of tRNA(Glu). The thioester intermediate is finally reduced by direct hydride transfer from NADPH, to form the product GSA.</text>
</comment>
<dbReference type="AlphaFoldDB" id="E4RQW9"/>
<dbReference type="InterPro" id="IPR006151">
    <property type="entry name" value="Shikm_DH/Glu-tRNA_Rdtase"/>
</dbReference>
<comment type="domain">
    <text evidence="8">Possesses an unusual extended V-shaped dimeric structure with each monomer consisting of three distinct domains arranged along a curved 'spinal' alpha-helix. The N-terminal catalytic domain specifically recognizes the glutamate moiety of the substrate. The second domain is the NADPH-binding domain, and the third C-terminal domain is responsible for dimerization.</text>
</comment>
<dbReference type="Proteomes" id="UP000007435">
    <property type="component" value="Chromosome"/>
</dbReference>
<evidence type="ECO:0000256" key="12">
    <source>
        <dbReference type="RuleBase" id="RU000584"/>
    </source>
</evidence>
<comment type="pathway">
    <text evidence="1 8 12">Porphyrin-containing compound metabolism; protoporphyrin-IX biosynthesis; 5-aminolevulinate from L-glutamyl-tRNA(Glu): step 1/2.</text>
</comment>